<name>A0A382QWS4_9ZZZZ</name>
<reference evidence="1" key="1">
    <citation type="submission" date="2018-05" db="EMBL/GenBank/DDBJ databases">
        <authorList>
            <person name="Lanie J.A."/>
            <person name="Ng W.-L."/>
            <person name="Kazmierczak K.M."/>
            <person name="Andrzejewski T.M."/>
            <person name="Davidsen T.M."/>
            <person name="Wayne K.J."/>
            <person name="Tettelin H."/>
            <person name="Glass J.I."/>
            <person name="Rusch D."/>
            <person name="Podicherti R."/>
            <person name="Tsui H.-C.T."/>
            <person name="Winkler M.E."/>
        </authorList>
    </citation>
    <scope>NUCLEOTIDE SEQUENCE</scope>
</reference>
<accession>A0A382QWS4</accession>
<protein>
    <submittedName>
        <fullName evidence="1">Uncharacterized protein</fullName>
    </submittedName>
</protein>
<gene>
    <name evidence="1" type="ORF">METZ01_LOCUS342760</name>
</gene>
<dbReference type="AlphaFoldDB" id="A0A382QWS4"/>
<sequence length="33" mass="3981">VNHIFEIIEHSKWINVLSQKIDKEKPDIHRILS</sequence>
<dbReference type="EMBL" id="UINC01117466">
    <property type="protein sequence ID" value="SVC89906.1"/>
    <property type="molecule type" value="Genomic_DNA"/>
</dbReference>
<proteinExistence type="predicted"/>
<organism evidence="1">
    <name type="scientific">marine metagenome</name>
    <dbReference type="NCBI Taxonomy" id="408172"/>
    <lineage>
        <taxon>unclassified sequences</taxon>
        <taxon>metagenomes</taxon>
        <taxon>ecological metagenomes</taxon>
    </lineage>
</organism>
<evidence type="ECO:0000313" key="1">
    <source>
        <dbReference type="EMBL" id="SVC89906.1"/>
    </source>
</evidence>
<feature type="non-terminal residue" evidence="1">
    <location>
        <position position="1"/>
    </location>
</feature>